<comment type="caution">
    <text evidence="1">The sequence shown here is derived from an EMBL/GenBank/DDBJ whole genome shotgun (WGS) entry which is preliminary data.</text>
</comment>
<gene>
    <name evidence="1" type="ORF">DWB85_01950</name>
</gene>
<keyword evidence="2" id="KW-1185">Reference proteome</keyword>
<dbReference type="RefSeq" id="WP_117952518.1">
    <property type="nucleotide sequence ID" value="NZ_QRAN01000002.1"/>
</dbReference>
<name>A0A3L7E3C0_9GAMM</name>
<accession>A0A3L7E3C0</accession>
<dbReference type="Proteomes" id="UP000265509">
    <property type="component" value="Unassembled WGS sequence"/>
</dbReference>
<dbReference type="EMBL" id="QRAN01000002">
    <property type="protein sequence ID" value="RLQ23340.1"/>
    <property type="molecule type" value="Genomic_DNA"/>
</dbReference>
<sequence>MKTLLPDRWGVIASLDDRQVARELPQGAAGTMAVYTGKGKSLHVISKVAIRMNAWLAYLTSP</sequence>
<protein>
    <submittedName>
        <fullName evidence="1">Uncharacterized protein</fullName>
    </submittedName>
</protein>
<dbReference type="AlphaFoldDB" id="A0A3L7E3C0"/>
<reference evidence="1 2" key="1">
    <citation type="submission" date="2018-07" db="EMBL/GenBank/DDBJ databases">
        <title>Halioglobus sp. genome submission.</title>
        <authorList>
            <person name="Ye M.-Q."/>
            <person name="Du Z.-J."/>
        </authorList>
    </citation>
    <scope>NUCLEOTIDE SEQUENCE [LARGE SCALE GENOMIC DNA]</scope>
    <source>
        <strain evidence="1 2">U0301</strain>
    </source>
</reference>
<proteinExistence type="predicted"/>
<evidence type="ECO:0000313" key="1">
    <source>
        <dbReference type="EMBL" id="RLQ23340.1"/>
    </source>
</evidence>
<evidence type="ECO:0000313" key="2">
    <source>
        <dbReference type="Proteomes" id="UP000265509"/>
    </source>
</evidence>
<organism evidence="1 2">
    <name type="scientific">Seongchinamella sediminis</name>
    <dbReference type="NCBI Taxonomy" id="2283635"/>
    <lineage>
        <taxon>Bacteria</taxon>
        <taxon>Pseudomonadati</taxon>
        <taxon>Pseudomonadota</taxon>
        <taxon>Gammaproteobacteria</taxon>
        <taxon>Cellvibrionales</taxon>
        <taxon>Halieaceae</taxon>
        <taxon>Seongchinamella</taxon>
    </lineage>
</organism>
<dbReference type="OrthoDB" id="286173at2"/>